<evidence type="ECO:0000256" key="4">
    <source>
        <dbReference type="ARBA" id="ARBA00022679"/>
    </source>
</evidence>
<dbReference type="Pfam" id="PF13231">
    <property type="entry name" value="PMT_2"/>
    <property type="match status" value="1"/>
</dbReference>
<evidence type="ECO:0000256" key="7">
    <source>
        <dbReference type="ARBA" id="ARBA00023136"/>
    </source>
</evidence>
<organism evidence="10 11">
    <name type="scientific">Arcticibacter pallidicorallinus</name>
    <dbReference type="NCBI Taxonomy" id="1259464"/>
    <lineage>
        <taxon>Bacteria</taxon>
        <taxon>Pseudomonadati</taxon>
        <taxon>Bacteroidota</taxon>
        <taxon>Sphingobacteriia</taxon>
        <taxon>Sphingobacteriales</taxon>
        <taxon>Sphingobacteriaceae</taxon>
        <taxon>Arcticibacter</taxon>
    </lineage>
</organism>
<reference evidence="10 11" key="1">
    <citation type="submission" date="2018-03" db="EMBL/GenBank/DDBJ databases">
        <title>Genomic Encyclopedia of Type Strains, Phase III (KMG-III): the genomes of soil and plant-associated and newly described type strains.</title>
        <authorList>
            <person name="Whitman W."/>
        </authorList>
    </citation>
    <scope>NUCLEOTIDE SEQUENCE [LARGE SCALE GENOMIC DNA]</scope>
    <source>
        <strain evidence="10 11">CGMCC 1.9313</strain>
    </source>
</reference>
<comment type="caution">
    <text evidence="10">The sequence shown here is derived from an EMBL/GenBank/DDBJ whole genome shotgun (WGS) entry which is preliminary data.</text>
</comment>
<accession>A0A2T0UB51</accession>
<keyword evidence="5 8" id="KW-0812">Transmembrane</keyword>
<keyword evidence="7 8" id="KW-0472">Membrane</keyword>
<feature type="transmembrane region" description="Helical" evidence="8">
    <location>
        <begin position="107"/>
        <end position="125"/>
    </location>
</feature>
<dbReference type="OrthoDB" id="9813729at2"/>
<dbReference type="AlphaFoldDB" id="A0A2T0UB51"/>
<evidence type="ECO:0000313" key="11">
    <source>
        <dbReference type="Proteomes" id="UP000238034"/>
    </source>
</evidence>
<keyword evidence="11" id="KW-1185">Reference proteome</keyword>
<dbReference type="PANTHER" id="PTHR33908">
    <property type="entry name" value="MANNOSYLTRANSFERASE YKCB-RELATED"/>
    <property type="match status" value="1"/>
</dbReference>
<dbReference type="GO" id="GO:0009103">
    <property type="term" value="P:lipopolysaccharide biosynthetic process"/>
    <property type="evidence" value="ECO:0007669"/>
    <property type="project" value="UniProtKB-ARBA"/>
</dbReference>
<gene>
    <name evidence="10" type="ORF">B0I27_101134</name>
</gene>
<protein>
    <submittedName>
        <fullName evidence="10">Dolichyl-phosphate-mannose-protein mannosyltransferase</fullName>
    </submittedName>
</protein>
<feature type="transmembrane region" description="Helical" evidence="8">
    <location>
        <begin position="132"/>
        <end position="150"/>
    </location>
</feature>
<evidence type="ECO:0000256" key="2">
    <source>
        <dbReference type="ARBA" id="ARBA00022475"/>
    </source>
</evidence>
<feature type="transmembrane region" description="Helical" evidence="8">
    <location>
        <begin position="330"/>
        <end position="349"/>
    </location>
</feature>
<evidence type="ECO:0000259" key="9">
    <source>
        <dbReference type="Pfam" id="PF13231"/>
    </source>
</evidence>
<sequence>MQYGSVVNSQKQTAVIITIFLLLKLFIHLPFNGRYGYHADELLHIAMAEQLAWGYKEGPPLISFLTWIWLQLGEGSLWTLRLLPTLCGAALVGLTGMMVRMLGGGPFAVLIACMALLLDPSFLATGYMMQPVVFDQLAWALCGFFLIRFVKNGNRSELLYLGVTAGLGMMNKLSIALYLCSLLIALLIKAGRKLKTREMIYVVVPALIILLPHLIWQINNGFPFISQLGELNTYYWSRTDYSTLIQQMLFSHGASGIVCGFGLASFWFSTSLRPFRFIGISFLVLQIVILCLQAKTYYSFGAFPVLYAAGAIGTVRLLKEWKRPLVNGTFFVMIILSGVLAMPAVVPVLRLNHTIAWFEMMRKHAGITAPLKWDDGTTGQIPQYFAQMLGWEELTKETLGVYHSLPESKRASTVILTDNYQQAGAISFFGKDQLPATASLRPSFFSLKDVHQNAEYTIIVSSGPREESVTPAGLLSSQQIDYPNAEVDGSVIYLIRRGAVIAYRAP</sequence>
<dbReference type="GO" id="GO:0016763">
    <property type="term" value="F:pentosyltransferase activity"/>
    <property type="evidence" value="ECO:0007669"/>
    <property type="project" value="TreeGrafter"/>
</dbReference>
<evidence type="ECO:0000256" key="5">
    <source>
        <dbReference type="ARBA" id="ARBA00022692"/>
    </source>
</evidence>
<feature type="transmembrane region" description="Helical" evidence="8">
    <location>
        <begin position="301"/>
        <end position="318"/>
    </location>
</feature>
<feature type="transmembrane region" description="Helical" evidence="8">
    <location>
        <begin position="249"/>
        <end position="268"/>
    </location>
</feature>
<dbReference type="RefSeq" id="WP_106290380.1">
    <property type="nucleotide sequence ID" value="NZ_PVTH01000001.1"/>
</dbReference>
<proteinExistence type="predicted"/>
<feature type="transmembrane region" description="Helical" evidence="8">
    <location>
        <begin position="170"/>
        <end position="188"/>
    </location>
</feature>
<evidence type="ECO:0000256" key="8">
    <source>
        <dbReference type="SAM" id="Phobius"/>
    </source>
</evidence>
<evidence type="ECO:0000256" key="3">
    <source>
        <dbReference type="ARBA" id="ARBA00022676"/>
    </source>
</evidence>
<keyword evidence="4 10" id="KW-0808">Transferase</keyword>
<dbReference type="EMBL" id="PVTH01000001">
    <property type="protein sequence ID" value="PRY55166.1"/>
    <property type="molecule type" value="Genomic_DNA"/>
</dbReference>
<name>A0A2T0UB51_9SPHI</name>
<feature type="transmembrane region" description="Helical" evidence="8">
    <location>
        <begin position="200"/>
        <end position="218"/>
    </location>
</feature>
<evidence type="ECO:0000313" key="10">
    <source>
        <dbReference type="EMBL" id="PRY55166.1"/>
    </source>
</evidence>
<feature type="transmembrane region" description="Helical" evidence="8">
    <location>
        <begin position="275"/>
        <end position="295"/>
    </location>
</feature>
<evidence type="ECO:0000256" key="6">
    <source>
        <dbReference type="ARBA" id="ARBA00022989"/>
    </source>
</evidence>
<evidence type="ECO:0000256" key="1">
    <source>
        <dbReference type="ARBA" id="ARBA00004651"/>
    </source>
</evidence>
<keyword evidence="6 8" id="KW-1133">Transmembrane helix</keyword>
<feature type="domain" description="Glycosyltransferase RgtA/B/C/D-like" evidence="9">
    <location>
        <begin position="59"/>
        <end position="216"/>
    </location>
</feature>
<keyword evidence="2" id="KW-1003">Cell membrane</keyword>
<dbReference type="InterPro" id="IPR050297">
    <property type="entry name" value="LipidA_mod_glycosyltrf_83"/>
</dbReference>
<feature type="transmembrane region" description="Helical" evidence="8">
    <location>
        <begin position="12"/>
        <end position="31"/>
    </location>
</feature>
<dbReference type="PANTHER" id="PTHR33908:SF11">
    <property type="entry name" value="MEMBRANE PROTEIN"/>
    <property type="match status" value="1"/>
</dbReference>
<dbReference type="GO" id="GO:0005886">
    <property type="term" value="C:plasma membrane"/>
    <property type="evidence" value="ECO:0007669"/>
    <property type="project" value="UniProtKB-SubCell"/>
</dbReference>
<dbReference type="Proteomes" id="UP000238034">
    <property type="component" value="Unassembled WGS sequence"/>
</dbReference>
<comment type="subcellular location">
    <subcellularLocation>
        <location evidence="1">Cell membrane</location>
        <topology evidence="1">Multi-pass membrane protein</topology>
    </subcellularLocation>
</comment>
<dbReference type="InterPro" id="IPR038731">
    <property type="entry name" value="RgtA/B/C-like"/>
</dbReference>
<keyword evidence="3 10" id="KW-0328">Glycosyltransferase</keyword>